<dbReference type="Proteomes" id="UP000276133">
    <property type="component" value="Unassembled WGS sequence"/>
</dbReference>
<reference evidence="1 2" key="1">
    <citation type="journal article" date="2018" name="Sci. Rep.">
        <title>Genomic signatures of local adaptation to the degree of environmental predictability in rotifers.</title>
        <authorList>
            <person name="Franch-Gras L."/>
            <person name="Hahn C."/>
            <person name="Garcia-Roger E.M."/>
            <person name="Carmona M.J."/>
            <person name="Serra M."/>
            <person name="Gomez A."/>
        </authorList>
    </citation>
    <scope>NUCLEOTIDE SEQUENCE [LARGE SCALE GENOMIC DNA]</scope>
    <source>
        <strain evidence="1">HYR1</strain>
    </source>
</reference>
<organism evidence="1 2">
    <name type="scientific">Brachionus plicatilis</name>
    <name type="common">Marine rotifer</name>
    <name type="synonym">Brachionus muelleri</name>
    <dbReference type="NCBI Taxonomy" id="10195"/>
    <lineage>
        <taxon>Eukaryota</taxon>
        <taxon>Metazoa</taxon>
        <taxon>Spiralia</taxon>
        <taxon>Gnathifera</taxon>
        <taxon>Rotifera</taxon>
        <taxon>Eurotatoria</taxon>
        <taxon>Monogononta</taxon>
        <taxon>Pseudotrocha</taxon>
        <taxon>Ploima</taxon>
        <taxon>Brachionidae</taxon>
        <taxon>Brachionus</taxon>
    </lineage>
</organism>
<keyword evidence="2" id="KW-1185">Reference proteome</keyword>
<name>A0A3M7SR20_BRAPC</name>
<gene>
    <name evidence="1" type="ORF">BpHYR1_022107</name>
</gene>
<dbReference type="AlphaFoldDB" id="A0A3M7SR20"/>
<sequence>MALPSPFAASVVIAVAATSSTAISAVARKVSSFAALVASQIRVHPVAASIASLPSVHIFDGLFGIALVLECHECIAGRVASQPHFSHIAKFFKGFLDFSLRAVRSQIGHMYPVALLFISVPGSTFRA</sequence>
<dbReference type="EMBL" id="REGN01000938">
    <property type="protein sequence ID" value="RNA37988.1"/>
    <property type="molecule type" value="Genomic_DNA"/>
</dbReference>
<comment type="caution">
    <text evidence="1">The sequence shown here is derived from an EMBL/GenBank/DDBJ whole genome shotgun (WGS) entry which is preliminary data.</text>
</comment>
<protein>
    <submittedName>
        <fullName evidence="1">Uncharacterized protein</fullName>
    </submittedName>
</protein>
<evidence type="ECO:0000313" key="2">
    <source>
        <dbReference type="Proteomes" id="UP000276133"/>
    </source>
</evidence>
<proteinExistence type="predicted"/>
<accession>A0A3M7SR20</accession>
<evidence type="ECO:0000313" key="1">
    <source>
        <dbReference type="EMBL" id="RNA37988.1"/>
    </source>
</evidence>